<name>A0AAW2KEG9_9LAMI</name>
<dbReference type="InterPro" id="IPR043502">
    <property type="entry name" value="DNA/RNA_pol_sf"/>
</dbReference>
<protein>
    <submittedName>
        <fullName evidence="2">Ribonuclease H protein</fullName>
    </submittedName>
</protein>
<dbReference type="SUPFAM" id="SSF56219">
    <property type="entry name" value="DNase I-like"/>
    <property type="match status" value="1"/>
</dbReference>
<sequence length="897" mass="103081">MSEGERFSWHNCSEGDRSLWKLDRLLVNDAWLSQWPNSHYHCLNARTSDHSPLVIRGALLVIQYLRTSLISAEFGGIELKEPLCAVTRSFRTLRRKPVFECQISGGIGKVQQLLEGDRHNAFLIRLEKCCKLVFFRATKLSKLQQRAKIQWLKGGDQCSRIFFRKVAMRRAAKRVFQITNEAGRILTEQDEVVDEFVSFYQRLLGEREGVSFDLRYLRPWARHVVTPDECMELVQLVTREEIKDAFFDIAEDKAPGPDGYSSGFYKAAWPVIGEEVVKAILEFFTTGRLLKQVNTTILALIPKVRLPSLVSDFRPISCCNVLYKVITKIIVQRLRSVLDKMISPSQNAFVPGRSIGDNILLAQEIFSGYNRQGLPMRCALKVDLRKAYDTVEWDFLSAVLHLFGFPDIFIGWIEECVTTPMFSVCINGNPHGFFKGSRGLRQGDPMSPFLFVLIMEVLQLMLQQLIDQNEGFSFHWRCKEIGLFQLCFADDLLLFCKADVASVRIFRHGLDEFAKLSGLHGVSSFYHGQRSQCGSIYLQLYSFRRVTFPSGRLQLIKSVLMSLNVYWAMAFILPKGVIRAVEKRMRQFLWKGNSAVGYPKVAWSDVCRPMEEGGLGIRDILALNKALMSRHLWNVIQSNQSSIWVQWIAHTHLRHKSVWTVDAKGGSWGWRKLLRLRSALLPYIEFKVAKLSAVIVDGDWSWPPITDMECIEILHLLPNIHNGNDSILWRGGEFTTTVAYGIFRTPGPIVGWYPLLSGPCKIPRFSFVLWLAILGKLSTMDKPWLSHLGGVCVLCGREVETHEHLFFRCSYSRRCIRDLKEAVRFTWPNRAWGEDITWASTRWKGRHIVQAAYRALLSAIVYHIWRERNQRVFQHSERPSTTIARIAAEEISRKYLA</sequence>
<organism evidence="2">
    <name type="scientific">Sesamum angustifolium</name>
    <dbReference type="NCBI Taxonomy" id="2727405"/>
    <lineage>
        <taxon>Eukaryota</taxon>
        <taxon>Viridiplantae</taxon>
        <taxon>Streptophyta</taxon>
        <taxon>Embryophyta</taxon>
        <taxon>Tracheophyta</taxon>
        <taxon>Spermatophyta</taxon>
        <taxon>Magnoliopsida</taxon>
        <taxon>eudicotyledons</taxon>
        <taxon>Gunneridae</taxon>
        <taxon>Pentapetalae</taxon>
        <taxon>asterids</taxon>
        <taxon>lamiids</taxon>
        <taxon>Lamiales</taxon>
        <taxon>Pedaliaceae</taxon>
        <taxon>Sesamum</taxon>
    </lineage>
</organism>
<dbReference type="CDD" id="cd01650">
    <property type="entry name" value="RT_nLTR_like"/>
    <property type="match status" value="1"/>
</dbReference>
<reference evidence="2" key="2">
    <citation type="journal article" date="2024" name="Plant">
        <title>Genomic evolution and insights into agronomic trait innovations of Sesamum species.</title>
        <authorList>
            <person name="Miao H."/>
            <person name="Wang L."/>
            <person name="Qu L."/>
            <person name="Liu H."/>
            <person name="Sun Y."/>
            <person name="Le M."/>
            <person name="Wang Q."/>
            <person name="Wei S."/>
            <person name="Zheng Y."/>
            <person name="Lin W."/>
            <person name="Duan Y."/>
            <person name="Cao H."/>
            <person name="Xiong S."/>
            <person name="Wang X."/>
            <person name="Wei L."/>
            <person name="Li C."/>
            <person name="Ma Q."/>
            <person name="Ju M."/>
            <person name="Zhao R."/>
            <person name="Li G."/>
            <person name="Mu C."/>
            <person name="Tian Q."/>
            <person name="Mei H."/>
            <person name="Zhang T."/>
            <person name="Gao T."/>
            <person name="Zhang H."/>
        </authorList>
    </citation>
    <scope>NUCLEOTIDE SEQUENCE</scope>
    <source>
        <strain evidence="2">G01</strain>
    </source>
</reference>
<dbReference type="Pfam" id="PF13966">
    <property type="entry name" value="zf-RVT"/>
    <property type="match status" value="1"/>
</dbReference>
<dbReference type="PROSITE" id="PS50878">
    <property type="entry name" value="RT_POL"/>
    <property type="match status" value="1"/>
</dbReference>
<dbReference type="PANTHER" id="PTHR33116">
    <property type="entry name" value="REVERSE TRANSCRIPTASE ZINC-BINDING DOMAIN-CONTAINING PROTEIN-RELATED-RELATED"/>
    <property type="match status" value="1"/>
</dbReference>
<dbReference type="Pfam" id="PF00078">
    <property type="entry name" value="RVT_1"/>
    <property type="match status" value="1"/>
</dbReference>
<dbReference type="AlphaFoldDB" id="A0AAW2KEG9"/>
<evidence type="ECO:0000313" key="2">
    <source>
        <dbReference type="EMBL" id="KAL0304752.1"/>
    </source>
</evidence>
<dbReference type="InterPro" id="IPR036691">
    <property type="entry name" value="Endo/exonu/phosph_ase_sf"/>
</dbReference>
<comment type="caution">
    <text evidence="2">The sequence shown here is derived from an EMBL/GenBank/DDBJ whole genome shotgun (WGS) entry which is preliminary data.</text>
</comment>
<dbReference type="EMBL" id="JACGWK010000182">
    <property type="protein sequence ID" value="KAL0304752.1"/>
    <property type="molecule type" value="Genomic_DNA"/>
</dbReference>
<gene>
    <name evidence="2" type="ORF">Sangu_3066600</name>
</gene>
<dbReference type="PANTHER" id="PTHR33116:SF84">
    <property type="entry name" value="RNA-DIRECTED DNA POLYMERASE"/>
    <property type="match status" value="1"/>
</dbReference>
<dbReference type="SUPFAM" id="SSF56672">
    <property type="entry name" value="DNA/RNA polymerases"/>
    <property type="match status" value="1"/>
</dbReference>
<feature type="domain" description="Reverse transcriptase" evidence="1">
    <location>
        <begin position="282"/>
        <end position="548"/>
    </location>
</feature>
<evidence type="ECO:0000259" key="1">
    <source>
        <dbReference type="PROSITE" id="PS50878"/>
    </source>
</evidence>
<dbReference type="InterPro" id="IPR000477">
    <property type="entry name" value="RT_dom"/>
</dbReference>
<dbReference type="InterPro" id="IPR026960">
    <property type="entry name" value="RVT-Znf"/>
</dbReference>
<reference evidence="2" key="1">
    <citation type="submission" date="2020-06" db="EMBL/GenBank/DDBJ databases">
        <authorList>
            <person name="Li T."/>
            <person name="Hu X."/>
            <person name="Zhang T."/>
            <person name="Song X."/>
            <person name="Zhang H."/>
            <person name="Dai N."/>
            <person name="Sheng W."/>
            <person name="Hou X."/>
            <person name="Wei L."/>
        </authorList>
    </citation>
    <scope>NUCLEOTIDE SEQUENCE</scope>
    <source>
        <strain evidence="2">G01</strain>
        <tissue evidence="2">Leaf</tissue>
    </source>
</reference>
<proteinExistence type="predicted"/>
<accession>A0AAW2KEG9</accession>